<evidence type="ECO:0000256" key="1">
    <source>
        <dbReference type="ARBA" id="ARBA00004906"/>
    </source>
</evidence>
<organism evidence="6 7">
    <name type="scientific">Scleropages formosus</name>
    <name type="common">Asian bonytongue</name>
    <name type="synonym">Osteoglossum formosum</name>
    <dbReference type="NCBI Taxonomy" id="113540"/>
    <lineage>
        <taxon>Eukaryota</taxon>
        <taxon>Metazoa</taxon>
        <taxon>Chordata</taxon>
        <taxon>Craniata</taxon>
        <taxon>Vertebrata</taxon>
        <taxon>Euteleostomi</taxon>
        <taxon>Actinopterygii</taxon>
        <taxon>Neopterygii</taxon>
        <taxon>Teleostei</taxon>
        <taxon>Osteoglossocephala</taxon>
        <taxon>Osteoglossomorpha</taxon>
        <taxon>Osteoglossiformes</taxon>
        <taxon>Osteoglossidae</taxon>
        <taxon>Scleropages</taxon>
    </lineage>
</organism>
<dbReference type="GO" id="GO:0035556">
    <property type="term" value="P:intracellular signal transduction"/>
    <property type="evidence" value="ECO:0007669"/>
    <property type="project" value="InterPro"/>
</dbReference>
<feature type="domain" description="SOCS box" evidence="5">
    <location>
        <begin position="126"/>
        <end position="170"/>
    </location>
</feature>
<keyword evidence="3 4" id="KW-0040">ANK repeat</keyword>
<dbReference type="Pfam" id="PF07525">
    <property type="entry name" value="SOCS_box"/>
    <property type="match status" value="1"/>
</dbReference>
<name>A0A0P7Z3K5_SCLFO</name>
<comment type="pathway">
    <text evidence="1">Protein modification; protein ubiquitination.</text>
</comment>
<evidence type="ECO:0000256" key="2">
    <source>
        <dbReference type="ARBA" id="ARBA00022737"/>
    </source>
</evidence>
<dbReference type="GO" id="GO:0016567">
    <property type="term" value="P:protein ubiquitination"/>
    <property type="evidence" value="ECO:0007669"/>
    <property type="project" value="UniProtKB-UniPathway"/>
</dbReference>
<dbReference type="PROSITE" id="PS50088">
    <property type="entry name" value="ANK_REPEAT"/>
    <property type="match status" value="2"/>
</dbReference>
<dbReference type="Gene3D" id="1.25.40.20">
    <property type="entry name" value="Ankyrin repeat-containing domain"/>
    <property type="match status" value="1"/>
</dbReference>
<dbReference type="InterPro" id="IPR036770">
    <property type="entry name" value="Ankyrin_rpt-contain_sf"/>
</dbReference>
<dbReference type="InterPro" id="IPR050745">
    <property type="entry name" value="Multifunctional_regulatory"/>
</dbReference>
<sequence length="238" mass="26814">MSIKFFKISTWAQIVTSPHEQCFSSDKEEIDKKDYYGKTPLYWAAYKDQKASMQLLLNMHGAGVDLPDSWGVTPMYLAACSGQVECIQLLVQAEAKIFYKKKKTGEAPKQLSFRPTLLTWLENLVRQPHSLKHQCRQAVRRALGPARIQTLGSFALPLTLREYLMFQDLQIPNIVGQALGIQGCDASRHPIAGHFAVPKVSLTACQICGPNRKHIYSQQVVQLLDEFRVVGENGIRIL</sequence>
<dbReference type="Gene3D" id="1.10.750.20">
    <property type="entry name" value="SOCS box"/>
    <property type="match status" value="1"/>
</dbReference>
<feature type="repeat" description="ANK" evidence="4">
    <location>
        <begin position="36"/>
        <end position="69"/>
    </location>
</feature>
<accession>A0A0P7Z3K5</accession>
<dbReference type="SUPFAM" id="SSF158235">
    <property type="entry name" value="SOCS box-like"/>
    <property type="match status" value="1"/>
</dbReference>
<dbReference type="CDD" id="cd03716">
    <property type="entry name" value="SOCS_ASB_like"/>
    <property type="match status" value="1"/>
</dbReference>
<dbReference type="Proteomes" id="UP000034805">
    <property type="component" value="Unassembled WGS sequence"/>
</dbReference>
<evidence type="ECO:0000256" key="3">
    <source>
        <dbReference type="ARBA" id="ARBA00023043"/>
    </source>
</evidence>
<evidence type="ECO:0000259" key="5">
    <source>
        <dbReference type="PROSITE" id="PS50225"/>
    </source>
</evidence>
<dbReference type="SMART" id="SM00248">
    <property type="entry name" value="ANK"/>
    <property type="match status" value="2"/>
</dbReference>
<evidence type="ECO:0000256" key="4">
    <source>
        <dbReference type="PROSITE-ProRule" id="PRU00023"/>
    </source>
</evidence>
<protein>
    <recommendedName>
        <fullName evidence="5">SOCS box domain-containing protein</fullName>
    </recommendedName>
</protein>
<dbReference type="AlphaFoldDB" id="A0A0P7Z3K5"/>
<dbReference type="SMART" id="SM00969">
    <property type="entry name" value="SOCS_box"/>
    <property type="match status" value="1"/>
</dbReference>
<comment type="caution">
    <text evidence="6">The sequence shown here is derived from an EMBL/GenBank/DDBJ whole genome shotgun (WGS) entry which is preliminary data.</text>
</comment>
<reference evidence="6 7" key="1">
    <citation type="submission" date="2015-08" db="EMBL/GenBank/DDBJ databases">
        <title>The genome of the Asian arowana (Scleropages formosus).</title>
        <authorList>
            <person name="Tan M.H."/>
            <person name="Gan H.M."/>
            <person name="Croft L.J."/>
            <person name="Austin C.M."/>
        </authorList>
    </citation>
    <scope>NUCLEOTIDE SEQUENCE [LARGE SCALE GENOMIC DNA]</scope>
    <source>
        <strain evidence="6">Aro1</strain>
    </source>
</reference>
<dbReference type="UniPathway" id="UPA00143"/>
<dbReference type="PANTHER" id="PTHR24189">
    <property type="entry name" value="MYOTROPHIN"/>
    <property type="match status" value="1"/>
</dbReference>
<evidence type="ECO:0000313" key="7">
    <source>
        <dbReference type="Proteomes" id="UP000034805"/>
    </source>
</evidence>
<feature type="repeat" description="ANK" evidence="4">
    <location>
        <begin position="70"/>
        <end position="102"/>
    </location>
</feature>
<dbReference type="PROSITE" id="PS50225">
    <property type="entry name" value="SOCS"/>
    <property type="match status" value="1"/>
</dbReference>
<gene>
    <name evidence="6" type="ORF">Z043_105610</name>
</gene>
<keyword evidence="2" id="KW-0677">Repeat</keyword>
<dbReference type="SUPFAM" id="SSF48403">
    <property type="entry name" value="Ankyrin repeat"/>
    <property type="match status" value="1"/>
</dbReference>
<dbReference type="InterPro" id="IPR001496">
    <property type="entry name" value="SOCS_box"/>
</dbReference>
<dbReference type="InterPro" id="IPR002110">
    <property type="entry name" value="Ankyrin_rpt"/>
</dbReference>
<dbReference type="InterPro" id="IPR036036">
    <property type="entry name" value="SOCS_box-like_dom_sf"/>
</dbReference>
<dbReference type="PANTHER" id="PTHR24189:SF73">
    <property type="entry name" value="ANKYRIN REPEAT AND SOCS BOX-CONTAINING 15B"/>
    <property type="match status" value="1"/>
</dbReference>
<evidence type="ECO:0000313" key="6">
    <source>
        <dbReference type="EMBL" id="KPP75166.1"/>
    </source>
</evidence>
<proteinExistence type="predicted"/>
<dbReference type="EMBL" id="JARO02001531">
    <property type="protein sequence ID" value="KPP75166.1"/>
    <property type="molecule type" value="Genomic_DNA"/>
</dbReference>
<dbReference type="Pfam" id="PF12796">
    <property type="entry name" value="Ank_2"/>
    <property type="match status" value="1"/>
</dbReference>